<name>A0ABW5N5N6_9FLAO</name>
<dbReference type="Pfam" id="PF18146">
    <property type="entry name" value="CinA_KH"/>
    <property type="match status" value="1"/>
</dbReference>
<dbReference type="NCBIfam" id="TIGR00177">
    <property type="entry name" value="molyb_syn"/>
    <property type="match status" value="1"/>
</dbReference>
<dbReference type="SMART" id="SM00852">
    <property type="entry name" value="MoCF_biosynth"/>
    <property type="match status" value="1"/>
</dbReference>
<dbReference type="InterPro" id="IPR008136">
    <property type="entry name" value="CinA_C"/>
</dbReference>
<comment type="similarity">
    <text evidence="1">Belongs to the CinA family.</text>
</comment>
<dbReference type="PANTHER" id="PTHR13939:SF0">
    <property type="entry name" value="NMN AMIDOHYDROLASE-LIKE PROTEIN YFAY"/>
    <property type="match status" value="1"/>
</dbReference>
<dbReference type="InterPro" id="IPR001453">
    <property type="entry name" value="MoaB/Mog_dom"/>
</dbReference>
<dbReference type="HAMAP" id="MF_00226_B">
    <property type="entry name" value="CinA_B"/>
    <property type="match status" value="1"/>
</dbReference>
<dbReference type="PANTHER" id="PTHR13939">
    <property type="entry name" value="NICOTINAMIDE-NUCLEOTIDE AMIDOHYDROLASE PNCC"/>
    <property type="match status" value="1"/>
</dbReference>
<dbReference type="InterPro" id="IPR050101">
    <property type="entry name" value="CinA"/>
</dbReference>
<dbReference type="NCBIfam" id="TIGR00199">
    <property type="entry name" value="PncC_domain"/>
    <property type="match status" value="1"/>
</dbReference>
<comment type="caution">
    <text evidence="3">The sequence shown here is derived from an EMBL/GenBank/DDBJ whole genome shotgun (WGS) entry which is preliminary data.</text>
</comment>
<dbReference type="InterPro" id="IPR008135">
    <property type="entry name" value="Competence-induced_CinA"/>
</dbReference>
<organism evidence="3 4">
    <name type="scientific">Aquimarina hainanensis</name>
    <dbReference type="NCBI Taxonomy" id="1578017"/>
    <lineage>
        <taxon>Bacteria</taxon>
        <taxon>Pseudomonadati</taxon>
        <taxon>Bacteroidota</taxon>
        <taxon>Flavobacteriia</taxon>
        <taxon>Flavobacteriales</taxon>
        <taxon>Flavobacteriaceae</taxon>
        <taxon>Aquimarina</taxon>
    </lineage>
</organism>
<feature type="domain" description="MoaB/Mog" evidence="2">
    <location>
        <begin position="4"/>
        <end position="171"/>
    </location>
</feature>
<evidence type="ECO:0000259" key="2">
    <source>
        <dbReference type="SMART" id="SM00852"/>
    </source>
</evidence>
<dbReference type="SUPFAM" id="SSF142433">
    <property type="entry name" value="CinA-like"/>
    <property type="match status" value="1"/>
</dbReference>
<dbReference type="Gene3D" id="3.90.950.20">
    <property type="entry name" value="CinA-like"/>
    <property type="match status" value="1"/>
</dbReference>
<dbReference type="Proteomes" id="UP001597459">
    <property type="component" value="Unassembled WGS sequence"/>
</dbReference>
<evidence type="ECO:0000313" key="3">
    <source>
        <dbReference type="EMBL" id="MFD2589908.1"/>
    </source>
</evidence>
<proteinExistence type="inferred from homology"/>
<dbReference type="InterPro" id="IPR041424">
    <property type="entry name" value="CinA_KH"/>
</dbReference>
<dbReference type="CDD" id="cd00885">
    <property type="entry name" value="cinA"/>
    <property type="match status" value="1"/>
</dbReference>
<keyword evidence="4" id="KW-1185">Reference proteome</keyword>
<dbReference type="Pfam" id="PF02464">
    <property type="entry name" value="CinA"/>
    <property type="match status" value="1"/>
</dbReference>
<dbReference type="PIRSF" id="PIRSF006728">
    <property type="entry name" value="CinA"/>
    <property type="match status" value="1"/>
</dbReference>
<gene>
    <name evidence="3" type="ORF">ACFSTE_03640</name>
</gene>
<dbReference type="InterPro" id="IPR036425">
    <property type="entry name" value="MoaB/Mog-like_dom_sf"/>
</dbReference>
<protein>
    <recommendedName>
        <fullName evidence="1">CinA-like protein</fullName>
    </recommendedName>
</protein>
<dbReference type="InterPro" id="IPR036653">
    <property type="entry name" value="CinA-like_C"/>
</dbReference>
<evidence type="ECO:0000256" key="1">
    <source>
        <dbReference type="HAMAP-Rule" id="MF_00226"/>
    </source>
</evidence>
<dbReference type="EMBL" id="JBHULX010000002">
    <property type="protein sequence ID" value="MFD2589908.1"/>
    <property type="molecule type" value="Genomic_DNA"/>
</dbReference>
<sequence length="412" mass="44636">MQAEIITIGDEILIGQIVDSNSSFIGRKLGEIGIDVAQITSISDQREHILTAMSAAAARVDVVLITGGLGPTKDDVTKATLCEFFQDSLQENEEVLAHIEMLFTTYLKKPTSELNRLQAMVPSQAIVLKNEYGTAPGMWMEKDGTVFIAMPGVPFEMENIMLSGVLPRLQTKFERPFILHTTIQTYGIGESDLAMQLEDWEDNLPPFIKLAYLPQLGRVRLRLSARGTDQKRIEEAVAKEIASLQKLIGTSIVSIGEDPIEKRIGALLKEKGYTLAAAESCTGGKVAHTISAVEGASAYFVGGIVSYATRSKTEVLGVEASLIERYSVTSIEVAERMALKAKEKFGSDYAIATTGNAGPDKGDGDVEVGTIFLAVATPDGVSSKEVRFGKNRAQNVARAVNKSLEMVFNLLK</sequence>
<evidence type="ECO:0000313" key="4">
    <source>
        <dbReference type="Proteomes" id="UP001597459"/>
    </source>
</evidence>
<dbReference type="SUPFAM" id="SSF53218">
    <property type="entry name" value="Molybdenum cofactor biosynthesis proteins"/>
    <property type="match status" value="1"/>
</dbReference>
<dbReference type="RefSeq" id="WP_378256154.1">
    <property type="nucleotide sequence ID" value="NZ_JBHSJV010000001.1"/>
</dbReference>
<dbReference type="Pfam" id="PF00994">
    <property type="entry name" value="MoCF_biosynth"/>
    <property type="match status" value="1"/>
</dbReference>
<accession>A0ABW5N5N6</accession>
<reference evidence="4" key="1">
    <citation type="journal article" date="2019" name="Int. J. Syst. Evol. Microbiol.">
        <title>The Global Catalogue of Microorganisms (GCM) 10K type strain sequencing project: providing services to taxonomists for standard genome sequencing and annotation.</title>
        <authorList>
            <consortium name="The Broad Institute Genomics Platform"/>
            <consortium name="The Broad Institute Genome Sequencing Center for Infectious Disease"/>
            <person name="Wu L."/>
            <person name="Ma J."/>
        </authorList>
    </citation>
    <scope>NUCLEOTIDE SEQUENCE [LARGE SCALE GENOMIC DNA]</scope>
    <source>
        <strain evidence="4">KCTC 42423</strain>
    </source>
</reference>
<dbReference type="NCBIfam" id="TIGR00200">
    <property type="entry name" value="cinA_nterm"/>
    <property type="match status" value="1"/>
</dbReference>
<dbReference type="Gene3D" id="3.40.980.10">
    <property type="entry name" value="MoaB/Mog-like domain"/>
    <property type="match status" value="1"/>
</dbReference>